<dbReference type="EMBL" id="QAAD01000012">
    <property type="protein sequence ID" value="PTN07840.1"/>
    <property type="molecule type" value="Genomic_DNA"/>
</dbReference>
<evidence type="ECO:0008006" key="3">
    <source>
        <dbReference type="Google" id="ProtNLM"/>
    </source>
</evidence>
<proteinExistence type="predicted"/>
<name>A0A2T5BZU9_9BACT</name>
<sequence>MKIRSRRLQVAINGLTVVFVEKVNIEVMKQEKIVLNLEELIMVEEPYNILQDLEVQDDGSIRATVVNEYIDRDEGGPMGGGECGRHLAILGSIVLAHAYNHKKRHYYLAVHALLSRKSDQVFAAEELLLTAKPTLMEKRKGTVYGELLSADNEVIFTAEVEYLVMSPAVFTKFYGKYQVDTPVHNGVSPYINRRHLSDITLNGERATGEFGIVQASECEGHFRNYPALPVALIGNLFGELGFALFKHNVPGFKRIISPRTSIRAYRLAFTGEHVRFVGRISKYISDDTIQVTAEAKVGDEIVSNVEFELRGVNP</sequence>
<dbReference type="Proteomes" id="UP000243525">
    <property type="component" value="Unassembled WGS sequence"/>
</dbReference>
<reference evidence="1 2" key="1">
    <citation type="submission" date="2018-04" db="EMBL/GenBank/DDBJ databases">
        <title>Genomic Encyclopedia of Archaeal and Bacterial Type Strains, Phase II (KMG-II): from individual species to whole genera.</title>
        <authorList>
            <person name="Goeker M."/>
        </authorList>
    </citation>
    <scope>NUCLEOTIDE SEQUENCE [LARGE SCALE GENOMIC DNA]</scope>
    <source>
        <strain evidence="1 2">DSM 28823</strain>
    </source>
</reference>
<keyword evidence="2" id="KW-1185">Reference proteome</keyword>
<organism evidence="1 2">
    <name type="scientific">Mangrovibacterium marinum</name>
    <dbReference type="NCBI Taxonomy" id="1639118"/>
    <lineage>
        <taxon>Bacteria</taxon>
        <taxon>Pseudomonadati</taxon>
        <taxon>Bacteroidota</taxon>
        <taxon>Bacteroidia</taxon>
        <taxon>Marinilabiliales</taxon>
        <taxon>Prolixibacteraceae</taxon>
        <taxon>Mangrovibacterium</taxon>
    </lineage>
</organism>
<comment type="caution">
    <text evidence="1">The sequence shown here is derived from an EMBL/GenBank/DDBJ whole genome shotgun (WGS) entry which is preliminary data.</text>
</comment>
<evidence type="ECO:0000313" key="1">
    <source>
        <dbReference type="EMBL" id="PTN07840.1"/>
    </source>
</evidence>
<accession>A0A2T5BZU9</accession>
<gene>
    <name evidence="1" type="ORF">C8N47_1122</name>
</gene>
<dbReference type="AlphaFoldDB" id="A0A2T5BZU9"/>
<protein>
    <recommendedName>
        <fullName evidence="3">3-hydroxymyristoyl/3-hydroxydecanoyl-(Acyl carrier protein) dehydratase</fullName>
    </recommendedName>
</protein>
<evidence type="ECO:0000313" key="2">
    <source>
        <dbReference type="Proteomes" id="UP000243525"/>
    </source>
</evidence>